<dbReference type="EMBL" id="LYRP01000033">
    <property type="protein sequence ID" value="OAT76033.1"/>
    <property type="molecule type" value="Genomic_DNA"/>
</dbReference>
<evidence type="ECO:0008006" key="3">
    <source>
        <dbReference type="Google" id="ProtNLM"/>
    </source>
</evidence>
<name>A0A1B7L150_9ENTR</name>
<accession>A0A1B7L150</accession>
<sequence length="83" mass="9351">METAVLNVKISSELKEQVRSYAELHGETLGAVTEEFLRIAFASLDAGVKEDDIDNQHTEEEEGVQPLNAKEIKALRKLLKKRK</sequence>
<dbReference type="AlphaFoldDB" id="A0A1B7L150"/>
<proteinExistence type="predicted"/>
<comment type="caution">
    <text evidence="1">The sequence shown here is derived from an EMBL/GenBank/DDBJ whole genome shotgun (WGS) entry which is preliminary data.</text>
</comment>
<dbReference type="RefSeq" id="WP_064599295.1">
    <property type="nucleotide sequence ID" value="NZ_CP134782.1"/>
</dbReference>
<evidence type="ECO:0000313" key="1">
    <source>
        <dbReference type="EMBL" id="OAT76033.1"/>
    </source>
</evidence>
<gene>
    <name evidence="1" type="ORF">A9B99_11315</name>
</gene>
<keyword evidence="2" id="KW-1185">Reference proteome</keyword>
<dbReference type="Proteomes" id="UP000078225">
    <property type="component" value="Unassembled WGS sequence"/>
</dbReference>
<protein>
    <recommendedName>
        <fullName evidence="3">CopG family transcriptional regulator</fullName>
    </recommendedName>
</protein>
<organism evidence="1 2">
    <name type="scientific">Mangrovibacter phragmitis</name>
    <dbReference type="NCBI Taxonomy" id="1691903"/>
    <lineage>
        <taxon>Bacteria</taxon>
        <taxon>Pseudomonadati</taxon>
        <taxon>Pseudomonadota</taxon>
        <taxon>Gammaproteobacteria</taxon>
        <taxon>Enterobacterales</taxon>
        <taxon>Enterobacteriaceae</taxon>
        <taxon>Mangrovibacter</taxon>
    </lineage>
</organism>
<dbReference type="OrthoDB" id="6566331at2"/>
<evidence type="ECO:0000313" key="2">
    <source>
        <dbReference type="Proteomes" id="UP000078225"/>
    </source>
</evidence>
<reference evidence="2" key="1">
    <citation type="submission" date="2016-05" db="EMBL/GenBank/DDBJ databases">
        <authorList>
            <person name="Behera P."/>
            <person name="Vaishampayan P."/>
            <person name="Singh N."/>
            <person name="Raina V."/>
            <person name="Suar M."/>
            <person name="Pattnaik A."/>
            <person name="Rastogi G."/>
        </authorList>
    </citation>
    <scope>NUCLEOTIDE SEQUENCE [LARGE SCALE GENOMIC DNA]</scope>
    <source>
        <strain evidence="2">MP23</strain>
    </source>
</reference>